<proteinExistence type="predicted"/>
<protein>
    <submittedName>
        <fullName evidence="1">Uncharacterized protein</fullName>
    </submittedName>
</protein>
<name>A0AAN5CCK3_9BILA</name>
<comment type="caution">
    <text evidence="1">The sequence shown here is derived from an EMBL/GenBank/DDBJ whole genome shotgun (WGS) entry which is preliminary data.</text>
</comment>
<gene>
    <name evidence="1" type="ORF">PMAYCL1PPCAC_09920</name>
</gene>
<feature type="non-terminal residue" evidence="1">
    <location>
        <position position="1"/>
    </location>
</feature>
<accession>A0AAN5CCK3</accession>
<dbReference type="EMBL" id="BTRK01000003">
    <property type="protein sequence ID" value="GMR39725.1"/>
    <property type="molecule type" value="Genomic_DNA"/>
</dbReference>
<dbReference type="AlphaFoldDB" id="A0AAN5CCK3"/>
<organism evidence="1 2">
    <name type="scientific">Pristionchus mayeri</name>
    <dbReference type="NCBI Taxonomy" id="1317129"/>
    <lineage>
        <taxon>Eukaryota</taxon>
        <taxon>Metazoa</taxon>
        <taxon>Ecdysozoa</taxon>
        <taxon>Nematoda</taxon>
        <taxon>Chromadorea</taxon>
        <taxon>Rhabditida</taxon>
        <taxon>Rhabditina</taxon>
        <taxon>Diplogasteromorpha</taxon>
        <taxon>Diplogasteroidea</taxon>
        <taxon>Neodiplogasteridae</taxon>
        <taxon>Pristionchus</taxon>
    </lineage>
</organism>
<evidence type="ECO:0000313" key="1">
    <source>
        <dbReference type="EMBL" id="GMR39725.1"/>
    </source>
</evidence>
<feature type="non-terminal residue" evidence="1">
    <location>
        <position position="130"/>
    </location>
</feature>
<dbReference type="Proteomes" id="UP001328107">
    <property type="component" value="Unassembled WGS sequence"/>
</dbReference>
<evidence type="ECO:0000313" key="2">
    <source>
        <dbReference type="Proteomes" id="UP001328107"/>
    </source>
</evidence>
<keyword evidence="2" id="KW-1185">Reference proteome</keyword>
<sequence>QVSRPLSPRPPILQDDEQLCSSLESSTVVHAPPEFMAFKYQLHSPTLQAAVMADEHPSLIKSDMLHDLQHELESMLAHTMDFMRRAAGDLQFLETGEYSTMNLKQRKMPVYQIRSLDNPFSVTTQVNHEM</sequence>
<reference evidence="2" key="1">
    <citation type="submission" date="2022-10" db="EMBL/GenBank/DDBJ databases">
        <title>Genome assembly of Pristionchus species.</title>
        <authorList>
            <person name="Yoshida K."/>
            <person name="Sommer R.J."/>
        </authorList>
    </citation>
    <scope>NUCLEOTIDE SEQUENCE [LARGE SCALE GENOMIC DNA]</scope>
    <source>
        <strain evidence="2">RS5460</strain>
    </source>
</reference>